<reference evidence="6" key="1">
    <citation type="submission" date="2021-01" db="EMBL/GenBank/DDBJ databases">
        <title>Phytophthora aleatoria, a newly-described species from Pinus radiata is distinct from Phytophthora cactorum isolates based on comparative genomics.</title>
        <authorList>
            <person name="Mcdougal R."/>
            <person name="Panda P."/>
            <person name="Williams N."/>
            <person name="Studholme D.J."/>
        </authorList>
    </citation>
    <scope>NUCLEOTIDE SEQUENCE</scope>
    <source>
        <strain evidence="6">NZFS 4037</strain>
    </source>
</reference>
<dbReference type="GO" id="GO:0006457">
    <property type="term" value="P:protein folding"/>
    <property type="evidence" value="ECO:0007669"/>
    <property type="project" value="TreeGrafter"/>
</dbReference>
<feature type="region of interest" description="Disordered" evidence="1">
    <location>
        <begin position="268"/>
        <end position="316"/>
    </location>
</feature>
<dbReference type="GO" id="GO:0003756">
    <property type="term" value="F:protein disulfide isomerase activity"/>
    <property type="evidence" value="ECO:0007669"/>
    <property type="project" value="TreeGrafter"/>
</dbReference>
<evidence type="ECO:0000256" key="3">
    <source>
        <dbReference type="SAM" id="SignalP"/>
    </source>
</evidence>
<keyword evidence="7" id="KW-1185">Reference proteome</keyword>
<dbReference type="PANTHER" id="PTHR22897:SF8">
    <property type="entry name" value="SULFHYDRYL OXIDASE"/>
    <property type="match status" value="1"/>
</dbReference>
<dbReference type="InterPro" id="IPR017937">
    <property type="entry name" value="Thioredoxin_CS"/>
</dbReference>
<dbReference type="Pfam" id="PF00085">
    <property type="entry name" value="Thioredoxin"/>
    <property type="match status" value="1"/>
</dbReference>
<feature type="region of interest" description="Disordered" evidence="1">
    <location>
        <begin position="607"/>
        <end position="638"/>
    </location>
</feature>
<keyword evidence="2" id="KW-0472">Membrane</keyword>
<evidence type="ECO:0000259" key="4">
    <source>
        <dbReference type="PROSITE" id="PS51324"/>
    </source>
</evidence>
<dbReference type="GO" id="GO:0005615">
    <property type="term" value="C:extracellular space"/>
    <property type="evidence" value="ECO:0007669"/>
    <property type="project" value="TreeGrafter"/>
</dbReference>
<dbReference type="Proteomes" id="UP000709295">
    <property type="component" value="Unassembled WGS sequence"/>
</dbReference>
<gene>
    <name evidence="6" type="ORF">JG688_00005748</name>
</gene>
<organism evidence="6 7">
    <name type="scientific">Phytophthora aleatoria</name>
    <dbReference type="NCBI Taxonomy" id="2496075"/>
    <lineage>
        <taxon>Eukaryota</taxon>
        <taxon>Sar</taxon>
        <taxon>Stramenopiles</taxon>
        <taxon>Oomycota</taxon>
        <taxon>Peronosporomycetes</taxon>
        <taxon>Peronosporales</taxon>
        <taxon>Peronosporaceae</taxon>
        <taxon>Phytophthora</taxon>
    </lineage>
</organism>
<dbReference type="AlphaFoldDB" id="A0A8J5MGW6"/>
<sequence length="716" mass="80191">MHFTFALALLAAPVLVTATLDPASSSTKGKCPSTYNCSVTKVSTAIQAAECSHNTRTSETQTFAVFVTDHQYDGNNGYPYGTCSAYTCDPPTSDQMEDNDDCWTFFWRMQLLWTLASAAALLALPGSVSGAAVDPKDKGEPLFPEGHPNITYLTDKNWDEHMTKTDKPWIVDFYHPFCPHCKHFAPAYFELAAYYKEKGNIYVGALSCMDHVKCRRVGITGFPTLMTLNFDKKNPKKENKRIIGTHTVQEVKDYVNSVFAEAAFNETGTWPPGYESPEEKAKEEEEKKKKEEKKAVEAKDASKGKEPPKITETPKPAIWEESTLPMNQTTRIQDAASAFVFGLKQGAFMASDVMDDEEFDALKGWLKMVSETFPGVINRKVIRPLYEKVKAKELLDFDTWDAILKEWQEGSVAAFKAEEERYDFTGITVPEWQRLDSLFLGQGATYRACALYTCGQWNMFHMLTMNPPETGTRSAELMVSVVASIRRFMKHFFGCVNCRDHFLKENTIEAVKKIKDAEDKPLALRRWLWEQHNSVNKRLHHPIWPKPEICPTCGTEDAWELVEVDKWMSRTYGYRDVSVPLVKVAVTAPMTTAAALRKVTKAPKVTAAKQEETEAPKVTAAVEGSKPKATGPTAVEPEGGYEYRQKDAELGIKNAANTLDLVADTKTKPTDGLQGASAPPVTLFAWYILPVAAVGGYLLFVRSRSKQKAYRQVPRN</sequence>
<feature type="transmembrane region" description="Helical" evidence="2">
    <location>
        <begin position="683"/>
        <end position="701"/>
    </location>
</feature>
<keyword evidence="2" id="KW-1133">Transmembrane helix</keyword>
<dbReference type="PROSITE" id="PS51352">
    <property type="entry name" value="THIOREDOXIN_2"/>
    <property type="match status" value="1"/>
</dbReference>
<dbReference type="GO" id="GO:0000139">
    <property type="term" value="C:Golgi membrane"/>
    <property type="evidence" value="ECO:0007669"/>
    <property type="project" value="TreeGrafter"/>
</dbReference>
<dbReference type="PANTHER" id="PTHR22897">
    <property type="entry name" value="QUIESCIN Q6-RELATED SULFHYDRYL OXIDASE"/>
    <property type="match status" value="1"/>
</dbReference>
<dbReference type="Pfam" id="PF04777">
    <property type="entry name" value="Evr1_Alr"/>
    <property type="match status" value="1"/>
</dbReference>
<name>A0A8J5MGW6_9STRA</name>
<evidence type="ECO:0000313" key="7">
    <source>
        <dbReference type="Proteomes" id="UP000709295"/>
    </source>
</evidence>
<feature type="compositionally biased region" description="Basic and acidic residues" evidence="1">
    <location>
        <begin position="277"/>
        <end position="309"/>
    </location>
</feature>
<evidence type="ECO:0000259" key="5">
    <source>
        <dbReference type="PROSITE" id="PS51352"/>
    </source>
</evidence>
<feature type="signal peptide" evidence="3">
    <location>
        <begin position="1"/>
        <end position="18"/>
    </location>
</feature>
<keyword evidence="3" id="KW-0732">Signal</keyword>
<dbReference type="InterPro" id="IPR017905">
    <property type="entry name" value="ERV/ALR_sulphydryl_oxidase"/>
</dbReference>
<evidence type="ECO:0008006" key="8">
    <source>
        <dbReference type="Google" id="ProtNLM"/>
    </source>
</evidence>
<keyword evidence="2" id="KW-0812">Transmembrane</keyword>
<dbReference type="GO" id="GO:0016971">
    <property type="term" value="F:flavin-dependent sulfhydryl oxidase activity"/>
    <property type="evidence" value="ECO:0007669"/>
    <property type="project" value="InterPro"/>
</dbReference>
<protein>
    <recommendedName>
        <fullName evidence="8">Sulfhydryl oxidase</fullName>
    </recommendedName>
</protein>
<proteinExistence type="predicted"/>
<feature type="domain" description="ERV/ALR sulfhydryl oxidase" evidence="4">
    <location>
        <begin position="444"/>
        <end position="559"/>
    </location>
</feature>
<dbReference type="PROSITE" id="PS51324">
    <property type="entry name" value="ERV_ALR"/>
    <property type="match status" value="1"/>
</dbReference>
<evidence type="ECO:0000256" key="2">
    <source>
        <dbReference type="SAM" id="Phobius"/>
    </source>
</evidence>
<feature type="domain" description="Thioredoxin" evidence="5">
    <location>
        <begin position="110"/>
        <end position="260"/>
    </location>
</feature>
<evidence type="ECO:0000313" key="6">
    <source>
        <dbReference type="EMBL" id="KAG6968549.1"/>
    </source>
</evidence>
<dbReference type="InterPro" id="IPR039798">
    <property type="entry name" value="Sulfhydryl_oxidase"/>
</dbReference>
<evidence type="ECO:0000256" key="1">
    <source>
        <dbReference type="SAM" id="MobiDB-lite"/>
    </source>
</evidence>
<feature type="chain" id="PRO_5035217877" description="Sulfhydryl oxidase" evidence="3">
    <location>
        <begin position="19"/>
        <end position="716"/>
    </location>
</feature>
<comment type="caution">
    <text evidence="6">The sequence shown here is derived from an EMBL/GenBank/DDBJ whole genome shotgun (WGS) entry which is preliminary data.</text>
</comment>
<dbReference type="FunFam" id="1.20.120.310:FF:000011">
    <property type="entry name" value="Sulfhydryl oxidase"/>
    <property type="match status" value="1"/>
</dbReference>
<dbReference type="CDD" id="cd02961">
    <property type="entry name" value="PDI_a_family"/>
    <property type="match status" value="1"/>
</dbReference>
<dbReference type="PROSITE" id="PS00194">
    <property type="entry name" value="THIOREDOXIN_1"/>
    <property type="match status" value="1"/>
</dbReference>
<dbReference type="EMBL" id="JAENGY010000235">
    <property type="protein sequence ID" value="KAG6968549.1"/>
    <property type="molecule type" value="Genomic_DNA"/>
</dbReference>
<accession>A0A8J5MGW6</accession>
<dbReference type="InterPro" id="IPR013766">
    <property type="entry name" value="Thioredoxin_domain"/>
</dbReference>